<sequence length="192" mass="20151">MFPSIMRFSLATALTVGMSAAVAAPVTYELDPSHSFAGFSYPHIGLSTQQQRFNGAKGTIVLDTDAKTGSVDVTVDTTSITTGHDGFDKHIQGPEFLDTAAHPTATFKSSKVIFEGDKPVAAEGDLTIKGVTKPVTLKLTSFASKEHPMAKKPAIGANATAVIKRSEFNASKFVPAVSDDVTLVLVVEAIAP</sequence>
<organism evidence="3 4">
    <name type="scientific">Mesopusillimonas faecipullorum</name>
    <dbReference type="NCBI Taxonomy" id="2755040"/>
    <lineage>
        <taxon>Bacteria</taxon>
        <taxon>Pseudomonadati</taxon>
        <taxon>Pseudomonadota</taxon>
        <taxon>Betaproteobacteria</taxon>
        <taxon>Burkholderiales</taxon>
        <taxon>Alcaligenaceae</taxon>
        <taxon>Mesopusillimonas</taxon>
    </lineage>
</organism>
<protein>
    <submittedName>
        <fullName evidence="3">Polyisoprenoid-binding protein</fullName>
    </submittedName>
</protein>
<dbReference type="InterPro" id="IPR036761">
    <property type="entry name" value="TTHA0802/YceI-like_sf"/>
</dbReference>
<dbReference type="Pfam" id="PF04264">
    <property type="entry name" value="YceI"/>
    <property type="match status" value="1"/>
</dbReference>
<evidence type="ECO:0000256" key="1">
    <source>
        <dbReference type="SAM" id="SignalP"/>
    </source>
</evidence>
<feature type="chain" id="PRO_5045487692" evidence="1">
    <location>
        <begin position="24"/>
        <end position="192"/>
    </location>
</feature>
<dbReference type="RefSeq" id="WP_226955289.1">
    <property type="nucleotide sequence ID" value="NZ_JACDXW010000010.1"/>
</dbReference>
<evidence type="ECO:0000313" key="4">
    <source>
        <dbReference type="Proteomes" id="UP000776983"/>
    </source>
</evidence>
<dbReference type="PANTHER" id="PTHR34406">
    <property type="entry name" value="PROTEIN YCEI"/>
    <property type="match status" value="1"/>
</dbReference>
<dbReference type="Proteomes" id="UP000776983">
    <property type="component" value="Unassembled WGS sequence"/>
</dbReference>
<name>A0ABS8CFQ3_9BURK</name>
<dbReference type="EMBL" id="JACDXW010000010">
    <property type="protein sequence ID" value="MCB5364874.1"/>
    <property type="molecule type" value="Genomic_DNA"/>
</dbReference>
<dbReference type="InterPro" id="IPR007372">
    <property type="entry name" value="Lipid/polyisoprenoid-bd_YceI"/>
</dbReference>
<evidence type="ECO:0000313" key="3">
    <source>
        <dbReference type="EMBL" id="MCB5364874.1"/>
    </source>
</evidence>
<keyword evidence="4" id="KW-1185">Reference proteome</keyword>
<gene>
    <name evidence="3" type="ORF">H0484_14090</name>
</gene>
<dbReference type="SUPFAM" id="SSF101874">
    <property type="entry name" value="YceI-like"/>
    <property type="match status" value="1"/>
</dbReference>
<keyword evidence="1" id="KW-0732">Signal</keyword>
<dbReference type="SMART" id="SM00867">
    <property type="entry name" value="YceI"/>
    <property type="match status" value="1"/>
</dbReference>
<feature type="signal peptide" evidence="1">
    <location>
        <begin position="1"/>
        <end position="23"/>
    </location>
</feature>
<accession>A0ABS8CFQ3</accession>
<dbReference type="PANTHER" id="PTHR34406:SF1">
    <property type="entry name" value="PROTEIN YCEI"/>
    <property type="match status" value="1"/>
</dbReference>
<comment type="caution">
    <text evidence="3">The sequence shown here is derived from an EMBL/GenBank/DDBJ whole genome shotgun (WGS) entry which is preliminary data.</text>
</comment>
<evidence type="ECO:0000259" key="2">
    <source>
        <dbReference type="SMART" id="SM00867"/>
    </source>
</evidence>
<feature type="domain" description="Lipid/polyisoprenoid-binding YceI-like" evidence="2">
    <location>
        <begin position="27"/>
        <end position="190"/>
    </location>
</feature>
<reference evidence="3 4" key="1">
    <citation type="submission" date="2020-07" db="EMBL/GenBank/DDBJ databases">
        <title>Pusillimonas sp. nov., isolated from poultry manure in Taiwan.</title>
        <authorList>
            <person name="Lin S.-Y."/>
            <person name="Tang Y.-S."/>
            <person name="Young C.-C."/>
        </authorList>
    </citation>
    <scope>NUCLEOTIDE SEQUENCE [LARGE SCALE GENOMIC DNA]</scope>
    <source>
        <strain evidence="3 4">CC-YST705</strain>
    </source>
</reference>
<proteinExistence type="predicted"/>
<dbReference type="Gene3D" id="2.40.128.110">
    <property type="entry name" value="Lipid/polyisoprenoid-binding, YceI-like"/>
    <property type="match status" value="1"/>
</dbReference>